<evidence type="ECO:0000259" key="4">
    <source>
        <dbReference type="PROSITE" id="PS51462"/>
    </source>
</evidence>
<sequence length="171" mass="18850">MTTKPRPGDPGWTEYLAEGNALQARKRSCADAVIRDPDGRVLLVDPDYKNGWDLPGGMAEANEPPTETVRRELREELALDLPVQRLLVIDWVAPHGPWDDLIAFVFDAGTLTAAQAAAVRPRDEELNACAFLPPDQALPLLPDAQRRRLEQALAALTTGRTAYLHNGIPPW</sequence>
<keyword evidence="6" id="KW-1185">Reference proteome</keyword>
<keyword evidence="2 5" id="KW-0378">Hydrolase</keyword>
<protein>
    <submittedName>
        <fullName evidence="5">NUDIX hydrolase</fullName>
    </submittedName>
</protein>
<dbReference type="Gene3D" id="3.90.79.10">
    <property type="entry name" value="Nucleoside Triphosphate Pyrophosphohydrolase"/>
    <property type="match status" value="1"/>
</dbReference>
<comment type="cofactor">
    <cofactor evidence="1">
        <name>Mg(2+)</name>
        <dbReference type="ChEBI" id="CHEBI:18420"/>
    </cofactor>
</comment>
<dbReference type="PROSITE" id="PS51462">
    <property type="entry name" value="NUDIX"/>
    <property type="match status" value="1"/>
</dbReference>
<name>A0ABQ5P6C7_9ACTN</name>
<dbReference type="InterPro" id="IPR000086">
    <property type="entry name" value="NUDIX_hydrolase_dom"/>
</dbReference>
<reference evidence="5 6" key="1">
    <citation type="submission" date="2022-10" db="EMBL/GenBank/DDBJ databases">
        <title>Draft genome sequence of Streptomyces sp. YSPA8.</title>
        <authorList>
            <person name="Moriuchi R."/>
            <person name="Dohra H."/>
            <person name="Yamamura H."/>
            <person name="Kodani S."/>
        </authorList>
    </citation>
    <scope>NUCLEOTIDE SEQUENCE [LARGE SCALE GENOMIC DNA]</scope>
    <source>
        <strain evidence="5 6">YSPA8</strain>
    </source>
</reference>
<dbReference type="EMBL" id="BSBI01000013">
    <property type="protein sequence ID" value="GLF98147.1"/>
    <property type="molecule type" value="Genomic_DNA"/>
</dbReference>
<feature type="domain" description="Nudix hydrolase" evidence="4">
    <location>
        <begin position="24"/>
        <end position="154"/>
    </location>
</feature>
<dbReference type="RefSeq" id="WP_323450134.1">
    <property type="nucleotide sequence ID" value="NZ_BSBI01000013.1"/>
</dbReference>
<dbReference type="Pfam" id="PF00293">
    <property type="entry name" value="NUDIX"/>
    <property type="match status" value="1"/>
</dbReference>
<keyword evidence="3" id="KW-0460">Magnesium</keyword>
<evidence type="ECO:0000256" key="1">
    <source>
        <dbReference type="ARBA" id="ARBA00001946"/>
    </source>
</evidence>
<dbReference type="InterPro" id="IPR015797">
    <property type="entry name" value="NUDIX_hydrolase-like_dom_sf"/>
</dbReference>
<accession>A0ABQ5P6C7</accession>
<evidence type="ECO:0000313" key="5">
    <source>
        <dbReference type="EMBL" id="GLF98147.1"/>
    </source>
</evidence>
<evidence type="ECO:0000256" key="2">
    <source>
        <dbReference type="ARBA" id="ARBA00022801"/>
    </source>
</evidence>
<comment type="caution">
    <text evidence="5">The sequence shown here is derived from an EMBL/GenBank/DDBJ whole genome shotgun (WGS) entry which is preliminary data.</text>
</comment>
<organism evidence="5 6">
    <name type="scientific">Streptomyces yaizuensis</name>
    <dbReference type="NCBI Taxonomy" id="2989713"/>
    <lineage>
        <taxon>Bacteria</taxon>
        <taxon>Bacillati</taxon>
        <taxon>Actinomycetota</taxon>
        <taxon>Actinomycetes</taxon>
        <taxon>Kitasatosporales</taxon>
        <taxon>Streptomycetaceae</taxon>
        <taxon>Streptomyces</taxon>
    </lineage>
</organism>
<proteinExistence type="predicted"/>
<dbReference type="PANTHER" id="PTHR43046">
    <property type="entry name" value="GDP-MANNOSE MANNOSYL HYDROLASE"/>
    <property type="match status" value="1"/>
</dbReference>
<dbReference type="SUPFAM" id="SSF55811">
    <property type="entry name" value="Nudix"/>
    <property type="match status" value="1"/>
</dbReference>
<evidence type="ECO:0000313" key="6">
    <source>
        <dbReference type="Proteomes" id="UP001291653"/>
    </source>
</evidence>
<dbReference type="CDD" id="cd18876">
    <property type="entry name" value="NUDIX_Hydrolase"/>
    <property type="match status" value="1"/>
</dbReference>
<gene>
    <name evidence="5" type="ORF">SYYSPA8_27640</name>
</gene>
<evidence type="ECO:0000256" key="3">
    <source>
        <dbReference type="ARBA" id="ARBA00022842"/>
    </source>
</evidence>
<dbReference type="PANTHER" id="PTHR43046:SF12">
    <property type="entry name" value="GDP-MANNOSE MANNOSYL HYDROLASE"/>
    <property type="match status" value="1"/>
</dbReference>
<dbReference type="GO" id="GO:0016787">
    <property type="term" value="F:hydrolase activity"/>
    <property type="evidence" value="ECO:0007669"/>
    <property type="project" value="UniProtKB-KW"/>
</dbReference>
<dbReference type="Proteomes" id="UP001291653">
    <property type="component" value="Unassembled WGS sequence"/>
</dbReference>